<evidence type="ECO:0000313" key="2">
    <source>
        <dbReference type="EMBL" id="GGN45068.1"/>
    </source>
</evidence>
<name>A0ABQ2JD43_9ACTN</name>
<gene>
    <name evidence="2" type="ORF">GCM10012285_28380</name>
</gene>
<evidence type="ECO:0008006" key="4">
    <source>
        <dbReference type="Google" id="ProtNLM"/>
    </source>
</evidence>
<dbReference type="EMBL" id="BMND01000009">
    <property type="protein sequence ID" value="GGN45068.1"/>
    <property type="molecule type" value="Genomic_DNA"/>
</dbReference>
<proteinExistence type="predicted"/>
<dbReference type="InterPro" id="IPR011101">
    <property type="entry name" value="DUF5131"/>
</dbReference>
<keyword evidence="3" id="KW-1185">Reference proteome</keyword>
<evidence type="ECO:0000256" key="1">
    <source>
        <dbReference type="SAM" id="MobiDB-lite"/>
    </source>
</evidence>
<feature type="region of interest" description="Disordered" evidence="1">
    <location>
        <begin position="115"/>
        <end position="163"/>
    </location>
</feature>
<accession>A0ABQ2JD43</accession>
<dbReference type="Pfam" id="PF07505">
    <property type="entry name" value="DUF5131"/>
    <property type="match status" value="1"/>
</dbReference>
<dbReference type="InterPro" id="IPR036086">
    <property type="entry name" value="ParB/Sulfiredoxin_sf"/>
</dbReference>
<comment type="caution">
    <text evidence="2">The sequence shown here is derived from an EMBL/GenBank/DDBJ whole genome shotgun (WGS) entry which is preliminary data.</text>
</comment>
<organism evidence="2 3">
    <name type="scientific">Streptomyces kronopolitis</name>
    <dbReference type="NCBI Taxonomy" id="1612435"/>
    <lineage>
        <taxon>Bacteria</taxon>
        <taxon>Bacillati</taxon>
        <taxon>Actinomycetota</taxon>
        <taxon>Actinomycetes</taxon>
        <taxon>Kitasatosporales</taxon>
        <taxon>Streptomycetaceae</taxon>
        <taxon>Streptomyces</taxon>
    </lineage>
</organism>
<dbReference type="GeneID" id="301548600"/>
<reference evidence="3" key="1">
    <citation type="journal article" date="2019" name="Int. J. Syst. Evol. Microbiol.">
        <title>The Global Catalogue of Microorganisms (GCM) 10K type strain sequencing project: providing services to taxonomists for standard genome sequencing and annotation.</title>
        <authorList>
            <consortium name="The Broad Institute Genomics Platform"/>
            <consortium name="The Broad Institute Genome Sequencing Center for Infectious Disease"/>
            <person name="Wu L."/>
            <person name="Ma J."/>
        </authorList>
    </citation>
    <scope>NUCLEOTIDE SEQUENCE [LARGE SCALE GENOMIC DNA]</scope>
    <source>
        <strain evidence="3">CGMCC 4.7323</strain>
    </source>
</reference>
<dbReference type="Proteomes" id="UP000600080">
    <property type="component" value="Unassembled WGS sequence"/>
</dbReference>
<evidence type="ECO:0000313" key="3">
    <source>
        <dbReference type="Proteomes" id="UP000600080"/>
    </source>
</evidence>
<dbReference type="SUPFAM" id="SSF110849">
    <property type="entry name" value="ParB/Sulfiredoxin"/>
    <property type="match status" value="1"/>
</dbReference>
<protein>
    <recommendedName>
        <fullName evidence="4">DUF5131 family protein</fullName>
    </recommendedName>
</protein>
<sequence>MSKLGPFEVHPFADVFPLIEGDEFDDLVRDVKAHGLRDKIVLNHDRTVLVDGRNRYRACDAADVDADFEVLPKDFSESAILDLIVSKNITRRQLSAGQRAFLALEYEKAFEGEAKDAQRESARRARKHANTQVTDGPLMRADPSESAEECRPRPKAARAVGASPRAVQRAKAVQTYAPELVEKVRSGEMPLDLADKEAQQRRRAMPENAPSEKPGKVMLTLRTHDGAEVAYARPEGKPTFNNTSDGEGISWAQWSWNPVTGCLHGCDYCYAREITLRFKQVNPAGFTPLFHHERLAAPANTKVPEQHRDDPSWRRVFVCSMADLYGRWVPDAWIYEVHDVMHHHADWDYLLLTKFPARYTKLDLPKTAWVGTSIDEQKRVRIAEDAFRKIEGVKVKWLSIEPLKEPLEFSDLSMFDWVVIGAQTETRQEGGVVPAFSPPFEWVARLVAQARDAGCRVHLKPNLVNGHPGMALPDEYPA</sequence>
<dbReference type="RefSeq" id="WP_189097949.1">
    <property type="nucleotide sequence ID" value="NZ_BMND01000009.1"/>
</dbReference>